<feature type="region of interest" description="Disordered" evidence="5">
    <location>
        <begin position="1508"/>
        <end position="1690"/>
    </location>
</feature>
<sequence>MMGTPGGPSANQVNINQLKKRLQFTERNLEKLNFLARDREPDEANLTSEDLQSSPEPNEQLTLQDLSPSSPRITPIKAHLCGDLLASSTPKMATRSHASARSNLKTYDGLVIQDDHDKCSQQNCTAPEMMTTVNIEVGEILLVIPGNLLEEENAELRQKLYNQRKLNAELTANSHELLSQVETLTHHQHQYKLKLTQLLEQLDESKGITEQLQLIVNDKEQLAEQLVSELDKNQAYTTDIETKMEKLTKEFDDQIQKNEELAEYVNRLRSELSVCKKLKERAEQECERALEAAEAMQKSVEDFQRKKQAHIYQQESTEKQLTIELSESHEHQQRLEQRLIETEGEMADLREEISRFREENRSERDSRMLIEQQNVELRSQVSQLTAKLNNLSSTTSSNSESQKKMQSLEQLVLELRQALELANLNIMQNEAKLNHALSCQTPDPSDSGLGMSDNSSSLIQELREKLQEKDREIIMLNSRLQNDEQIQENDPETAPIQIKTEKDQLRRLPYRICLLRLWFIRSSWLGAKGGGLETGKYPESHVEQQELFISSLEEERRKHTNRLLTLEELRTELELRVSSLMSKLEHRTKQADSLQKELNEVNSHTVTLERQLRKAQNESGTLKRQLADRTRQSEQLMKQNRQLQEQLDGETDEVQKLKNEVQSLGNQMKDTESRNNEHQIEHETRLEQLQLTVSQLKQSLSEKEDDLRKTLTDMDQVSQDLNAKQMAVLDMQQELKAARVESEKTLQSVEQRSNDGLRKIEELQTSLSICQHQLQMYVNQMDDCKAEHDEEIRQKSQKEDTSSVEKISQSTIQLSSIFELEQDLGAKAALLAEREQRATDLEKQLHKGNAVLKMSSEKLTELESKQGILESQILSLEGQLERQRDESRGENDKLREKLTTAEDKLARTCQDLNCCEQELRERDKQIETLQRDLVAAEQQVDDSRSQLEEAQSDINQLEAQTSELEQQLNASRMEVRTYRNQMDSLENEITSLQDEIDKKNETLSDLHSQLHSKCSEVTQLKVELEATRGQHQIGDSQAKRLEETIVEKESKLTELGNRYSSVQESLDHKQLEIEQLYITLRQQEYQLHQRSTQITQLDLILKEHKNEMEQRLSSLNAAHKKSQLEADQRLKQVTVLDEQVSQLKGELQEKELLLEESSKSCSRQQYQLHSSSDNIRILQQQINDLKHQLMKVKEENSHLQKELDAANDEEKRLQQELTEAKCESALSQRQNERLSKQIEEYVQQCKAQEGNAACLAEALEMLKVQKAQLESRHEAAKRQLQRDLDDLRTNYQQELDKLRRGTSQVADSLQKEQELLHRQLEEAKEAERHLVLELESTRAELEQKSKELFTLSGVQQMVKEAKPVMTKVSSNEGVSNKKSSIHQVSAHLSKSERNHDDSMLKRTLSVGHRSDKEDLQNSTGNQSVRSQLERLNQKCLPFLQDFHKTFPSASGQSPRPSGADSDSHGVPSQLASLSISDISHTDTTMTRYVISEPDDPDSLQSMLREVQKMCSQSDPSSSSSILGKSTSQLRTDRCFGAKAWPHEQGTNKSGLKSSVSAETLRARSSGRKTNTTLGKVSRMNDFHKNRGPLHSSPETKGTRSSFGLKKGVQSERTGTKNTRRLNAKPRSPAIPDKSPNVSTAIAHYSDEKEETLQPDQDLSISSESSSGSSNKTPDANKKDGATSIQPLGGLDLAERRKVLTAMQLELKSQLTAVDQHLGDVTDVGETT</sequence>
<feature type="region of interest" description="Disordered" evidence="5">
    <location>
        <begin position="1445"/>
        <end position="1468"/>
    </location>
</feature>
<gene>
    <name evidence="6" type="ORF">LSH36_156g05021</name>
</gene>
<feature type="compositionally biased region" description="Polar residues" evidence="5">
    <location>
        <begin position="1416"/>
        <end position="1426"/>
    </location>
</feature>
<dbReference type="Gene3D" id="1.10.287.1490">
    <property type="match status" value="2"/>
</dbReference>
<protein>
    <submittedName>
        <fullName evidence="6">Uncharacterized protein</fullName>
    </submittedName>
</protein>
<organism evidence="6 7">
    <name type="scientific">Paralvinella palmiformis</name>
    <dbReference type="NCBI Taxonomy" id="53620"/>
    <lineage>
        <taxon>Eukaryota</taxon>
        <taxon>Metazoa</taxon>
        <taxon>Spiralia</taxon>
        <taxon>Lophotrochozoa</taxon>
        <taxon>Annelida</taxon>
        <taxon>Polychaeta</taxon>
        <taxon>Sedentaria</taxon>
        <taxon>Canalipalpata</taxon>
        <taxon>Terebellida</taxon>
        <taxon>Terebelliformia</taxon>
        <taxon>Alvinellidae</taxon>
        <taxon>Paralvinella</taxon>
    </lineage>
</organism>
<feature type="coiled-coil region" evidence="4">
    <location>
        <begin position="1105"/>
        <end position="1344"/>
    </location>
</feature>
<proteinExistence type="predicted"/>
<dbReference type="PANTHER" id="PTHR18875:SF8">
    <property type="entry name" value="COILED-COIL DOMAIN-CONTAINING PROTEIN 18"/>
    <property type="match status" value="1"/>
</dbReference>
<feature type="region of interest" description="Disordered" evidence="5">
    <location>
        <begin position="1366"/>
        <end position="1426"/>
    </location>
</feature>
<feature type="coiled-coil region" evidence="4">
    <location>
        <begin position="332"/>
        <end position="425"/>
    </location>
</feature>
<evidence type="ECO:0000256" key="4">
    <source>
        <dbReference type="SAM" id="Coils"/>
    </source>
</evidence>
<name>A0AAD9N9M7_9ANNE</name>
<keyword evidence="7" id="KW-1185">Reference proteome</keyword>
<feature type="compositionally biased region" description="Polar residues" evidence="5">
    <location>
        <begin position="1367"/>
        <end position="1388"/>
    </location>
</feature>
<evidence type="ECO:0000256" key="1">
    <source>
        <dbReference type="ARBA" id="ARBA00004496"/>
    </source>
</evidence>
<feature type="region of interest" description="Disordered" evidence="5">
    <location>
        <begin position="38"/>
        <end position="69"/>
    </location>
</feature>
<comment type="subcellular location">
    <subcellularLocation>
        <location evidence="1">Cytoplasm</location>
    </subcellularLocation>
</comment>
<dbReference type="Proteomes" id="UP001208570">
    <property type="component" value="Unassembled WGS sequence"/>
</dbReference>
<evidence type="ECO:0000256" key="2">
    <source>
        <dbReference type="ARBA" id="ARBA00022490"/>
    </source>
</evidence>
<evidence type="ECO:0000313" key="6">
    <source>
        <dbReference type="EMBL" id="KAK2159204.1"/>
    </source>
</evidence>
<feature type="coiled-coil region" evidence="4">
    <location>
        <begin position="452"/>
        <end position="479"/>
    </location>
</feature>
<feature type="coiled-coil region" evidence="4">
    <location>
        <begin position="877"/>
        <end position="1009"/>
    </location>
</feature>
<reference evidence="6" key="1">
    <citation type="journal article" date="2023" name="Mol. Biol. Evol.">
        <title>Third-Generation Sequencing Reveals the Adaptive Role of the Epigenome in Three Deep-Sea Polychaetes.</title>
        <authorList>
            <person name="Perez M."/>
            <person name="Aroh O."/>
            <person name="Sun Y."/>
            <person name="Lan Y."/>
            <person name="Juniper S.K."/>
            <person name="Young C.R."/>
            <person name="Angers B."/>
            <person name="Qian P.Y."/>
        </authorList>
    </citation>
    <scope>NUCLEOTIDE SEQUENCE</scope>
    <source>
        <strain evidence="6">P08H-3</strain>
    </source>
</reference>
<dbReference type="SUPFAM" id="SSF57997">
    <property type="entry name" value="Tropomyosin"/>
    <property type="match status" value="1"/>
</dbReference>
<feature type="compositionally biased region" description="Polar residues" evidence="5">
    <location>
        <begin position="45"/>
        <end position="69"/>
    </location>
</feature>
<feature type="compositionally biased region" description="Polar residues" evidence="5">
    <location>
        <begin position="1544"/>
        <end position="1557"/>
    </location>
</feature>
<dbReference type="PANTHER" id="PTHR18875">
    <property type="entry name" value="SARCOMA ANTIGEN NY-SAR-24/CYTOSKELETAL PROTEIN SOJO"/>
    <property type="match status" value="1"/>
</dbReference>
<evidence type="ECO:0000313" key="7">
    <source>
        <dbReference type="Proteomes" id="UP001208570"/>
    </source>
</evidence>
<dbReference type="GO" id="GO:0005737">
    <property type="term" value="C:cytoplasm"/>
    <property type="evidence" value="ECO:0007669"/>
    <property type="project" value="UniProtKB-SubCell"/>
</dbReference>
<keyword evidence="2" id="KW-0963">Cytoplasm</keyword>
<feature type="coiled-coil region" evidence="4">
    <location>
        <begin position="244"/>
        <end position="306"/>
    </location>
</feature>
<evidence type="ECO:0000256" key="5">
    <source>
        <dbReference type="SAM" id="MobiDB-lite"/>
    </source>
</evidence>
<dbReference type="EMBL" id="JAODUP010000156">
    <property type="protein sequence ID" value="KAK2159204.1"/>
    <property type="molecule type" value="Genomic_DNA"/>
</dbReference>
<feature type="compositionally biased region" description="Basic and acidic residues" evidence="5">
    <location>
        <begin position="1389"/>
        <end position="1400"/>
    </location>
</feature>
<keyword evidence="3 4" id="KW-0175">Coiled coil</keyword>
<comment type="caution">
    <text evidence="6">The sequence shown here is derived from an EMBL/GenBank/DDBJ whole genome shotgun (WGS) entry which is preliminary data.</text>
</comment>
<feature type="compositionally biased region" description="Low complexity" evidence="5">
    <location>
        <begin position="1659"/>
        <end position="1669"/>
    </location>
</feature>
<evidence type="ECO:0000256" key="3">
    <source>
        <dbReference type="ARBA" id="ARBA00023054"/>
    </source>
</evidence>
<feature type="coiled-coil region" evidence="4">
    <location>
        <begin position="542"/>
        <end position="706"/>
    </location>
</feature>
<accession>A0AAD9N9M7</accession>
<feature type="compositionally biased region" description="Polar residues" evidence="5">
    <location>
        <begin position="1592"/>
        <end position="1601"/>
    </location>
</feature>
<feature type="compositionally biased region" description="Low complexity" evidence="5">
    <location>
        <begin position="1511"/>
        <end position="1527"/>
    </location>
</feature>